<protein>
    <submittedName>
        <fullName evidence="1">Uncharacterized protein</fullName>
    </submittedName>
</protein>
<accession>A0A2T6BTL0</accession>
<keyword evidence="2" id="KW-1185">Reference proteome</keyword>
<feature type="non-terminal residue" evidence="1">
    <location>
        <position position="1"/>
    </location>
</feature>
<evidence type="ECO:0000313" key="1">
    <source>
        <dbReference type="EMBL" id="PTX59307.1"/>
    </source>
</evidence>
<dbReference type="EMBL" id="QBKR01000012">
    <property type="protein sequence ID" value="PTX59307.1"/>
    <property type="molecule type" value="Genomic_DNA"/>
</dbReference>
<evidence type="ECO:0000313" key="2">
    <source>
        <dbReference type="Proteomes" id="UP000244240"/>
    </source>
</evidence>
<comment type="caution">
    <text evidence="1">The sequence shown here is derived from an EMBL/GenBank/DDBJ whole genome shotgun (WGS) entry which is preliminary data.</text>
</comment>
<proteinExistence type="predicted"/>
<organism evidence="1 2">
    <name type="scientific">Melghirimyces profundicolus</name>
    <dbReference type="NCBI Taxonomy" id="1242148"/>
    <lineage>
        <taxon>Bacteria</taxon>
        <taxon>Bacillati</taxon>
        <taxon>Bacillota</taxon>
        <taxon>Bacilli</taxon>
        <taxon>Bacillales</taxon>
        <taxon>Thermoactinomycetaceae</taxon>
        <taxon>Melghirimyces</taxon>
    </lineage>
</organism>
<dbReference type="Proteomes" id="UP000244240">
    <property type="component" value="Unassembled WGS sequence"/>
</dbReference>
<gene>
    <name evidence="1" type="ORF">C8P63_1121</name>
</gene>
<dbReference type="AlphaFoldDB" id="A0A2T6BTL0"/>
<name>A0A2T6BTL0_9BACL</name>
<sequence>HSQSTSLAWGRFTPRSRYALTEHKSRLGSLHSPVSLCTHRAQVSPGVASLPGLAMHSQSTSLAWGRFTPRSRYALTEHKSRLGSLHSPVSLCTHRAQVSPGVASLPGLAMHSQSTSLAWGRFTPRSRYAVLQRCRNCPFRIILLRAGANAFGCNTEKLLPLNALAG</sequence>
<reference evidence="1 2" key="1">
    <citation type="submission" date="2018-04" db="EMBL/GenBank/DDBJ databases">
        <title>Genomic Encyclopedia of Archaeal and Bacterial Type Strains, Phase II (KMG-II): from individual species to whole genera.</title>
        <authorList>
            <person name="Goeker M."/>
        </authorList>
    </citation>
    <scope>NUCLEOTIDE SEQUENCE [LARGE SCALE GENOMIC DNA]</scope>
    <source>
        <strain evidence="1 2">DSM 45787</strain>
    </source>
</reference>